<sequence>MAWCIGSSSSPLAPIIELKKALSRSTKAMGTGSSQVAAAAGLSLAVGGSTLLLLHRTTRRKQLTPHLFASSTMSISDTARKIEVIQADKAPKAAGPYSLGIKSNNLLFMSGQVGFVPETGKLISDSIEEQTEQTLKNIGEVLKASGASYSSVVKATVLLADIKDFNTVNKIYAKYHPHQVKYSVGTLAGTCILVGRPLGLTSEIGMQRRHFGCINWAFLWKIIAVVAEELE</sequence>
<dbReference type="SUPFAM" id="SSF55298">
    <property type="entry name" value="YjgF-like"/>
    <property type="match status" value="1"/>
</dbReference>
<evidence type="ECO:0000313" key="3">
    <source>
        <dbReference type="EMBL" id="ERN17317.1"/>
    </source>
</evidence>
<evidence type="ECO:0000313" key="4">
    <source>
        <dbReference type="Proteomes" id="UP000017836"/>
    </source>
</evidence>
<gene>
    <name evidence="3" type="ORF">AMTR_s00037p00082560</name>
</gene>
<dbReference type="EMBL" id="KI392350">
    <property type="protein sequence ID" value="ERN17317.1"/>
    <property type="molecule type" value="Genomic_DNA"/>
</dbReference>
<dbReference type="GO" id="GO:0017148">
    <property type="term" value="P:negative regulation of translation"/>
    <property type="evidence" value="ECO:0000318"/>
    <property type="project" value="GO_Central"/>
</dbReference>
<dbReference type="GO" id="GO:0006402">
    <property type="term" value="P:mRNA catabolic process"/>
    <property type="evidence" value="ECO:0000318"/>
    <property type="project" value="GO_Central"/>
</dbReference>
<dbReference type="FunFam" id="3.30.1330.40:FF:000001">
    <property type="entry name" value="L-PSP family endoribonuclease"/>
    <property type="match status" value="1"/>
</dbReference>
<accession>U5D7C1</accession>
<dbReference type="InterPro" id="IPR035959">
    <property type="entry name" value="RutC-like_sf"/>
</dbReference>
<dbReference type="InterPro" id="IPR006175">
    <property type="entry name" value="YjgF/YER057c/UK114"/>
</dbReference>
<dbReference type="STRING" id="13333.U5D7C1"/>
<dbReference type="NCBIfam" id="TIGR00004">
    <property type="entry name" value="Rid family detoxifying hydrolase"/>
    <property type="match status" value="1"/>
</dbReference>
<dbReference type="CDD" id="cd00448">
    <property type="entry name" value="YjgF_YER057c_UK114_family"/>
    <property type="match status" value="1"/>
</dbReference>
<dbReference type="eggNOG" id="KOG2317">
    <property type="taxonomic scope" value="Eukaryota"/>
</dbReference>
<dbReference type="InterPro" id="IPR006056">
    <property type="entry name" value="RidA"/>
</dbReference>
<dbReference type="Pfam" id="PF01042">
    <property type="entry name" value="Ribonuc_L-PSP"/>
    <property type="match status" value="1"/>
</dbReference>
<keyword evidence="2" id="KW-1133">Transmembrane helix</keyword>
<dbReference type="Proteomes" id="UP000017836">
    <property type="component" value="Unassembled WGS sequence"/>
</dbReference>
<reference evidence="4" key="1">
    <citation type="journal article" date="2013" name="Science">
        <title>The Amborella genome and the evolution of flowering plants.</title>
        <authorList>
            <consortium name="Amborella Genome Project"/>
        </authorList>
    </citation>
    <scope>NUCLEOTIDE SEQUENCE [LARGE SCALE GENOMIC DNA]</scope>
</reference>
<organism evidence="3 4">
    <name type="scientific">Amborella trichopoda</name>
    <dbReference type="NCBI Taxonomy" id="13333"/>
    <lineage>
        <taxon>Eukaryota</taxon>
        <taxon>Viridiplantae</taxon>
        <taxon>Streptophyta</taxon>
        <taxon>Embryophyta</taxon>
        <taxon>Tracheophyta</taxon>
        <taxon>Spermatophyta</taxon>
        <taxon>Magnoliopsida</taxon>
        <taxon>Amborellales</taxon>
        <taxon>Amborellaceae</taxon>
        <taxon>Amborella</taxon>
    </lineage>
</organism>
<dbReference type="AlphaFoldDB" id="U5D7C1"/>
<dbReference type="HOGENOM" id="CLU_1201269_0_0_1"/>
<dbReference type="PANTHER" id="PTHR11803:SF39">
    <property type="entry name" value="2-IMINOBUTANOATE_2-IMINOPROPANOATE DEAMINASE"/>
    <property type="match status" value="1"/>
</dbReference>
<evidence type="ECO:0000256" key="2">
    <source>
        <dbReference type="SAM" id="Phobius"/>
    </source>
</evidence>
<keyword evidence="2" id="KW-0472">Membrane</keyword>
<dbReference type="GO" id="GO:0005829">
    <property type="term" value="C:cytosol"/>
    <property type="evidence" value="ECO:0000318"/>
    <property type="project" value="GO_Central"/>
</dbReference>
<dbReference type="Gene3D" id="3.30.1330.40">
    <property type="entry name" value="RutC-like"/>
    <property type="match status" value="1"/>
</dbReference>
<keyword evidence="4" id="KW-1185">Reference proteome</keyword>
<dbReference type="GO" id="GO:0005739">
    <property type="term" value="C:mitochondrion"/>
    <property type="evidence" value="ECO:0000318"/>
    <property type="project" value="GO_Central"/>
</dbReference>
<feature type="transmembrane region" description="Helical" evidence="2">
    <location>
        <begin position="36"/>
        <end position="54"/>
    </location>
</feature>
<dbReference type="PANTHER" id="PTHR11803">
    <property type="entry name" value="2-IMINOBUTANOATE/2-IMINOPROPANOATE DEAMINASE RIDA"/>
    <property type="match status" value="1"/>
</dbReference>
<dbReference type="GO" id="GO:0019239">
    <property type="term" value="F:deaminase activity"/>
    <property type="evidence" value="ECO:0000318"/>
    <property type="project" value="GO_Central"/>
</dbReference>
<keyword evidence="2" id="KW-0812">Transmembrane</keyword>
<evidence type="ECO:0000256" key="1">
    <source>
        <dbReference type="ARBA" id="ARBA00010552"/>
    </source>
</evidence>
<name>U5D7C1_AMBTC</name>
<dbReference type="Gramene" id="ERN17317">
    <property type="protein sequence ID" value="ERN17317"/>
    <property type="gene ID" value="AMTR_s00037p00082560"/>
</dbReference>
<protein>
    <submittedName>
        <fullName evidence="3">Uncharacterized protein</fullName>
    </submittedName>
</protein>
<comment type="similarity">
    <text evidence="1">Belongs to the RutC family.</text>
</comment>
<proteinExistence type="inferred from homology"/>